<dbReference type="Pfam" id="PF02021">
    <property type="entry name" value="UPF0102"/>
    <property type="match status" value="1"/>
</dbReference>
<dbReference type="InterPro" id="IPR011335">
    <property type="entry name" value="Restrct_endonuc-II-like"/>
</dbReference>
<dbReference type="Proteomes" id="UP000229901">
    <property type="component" value="Unassembled WGS sequence"/>
</dbReference>
<dbReference type="AlphaFoldDB" id="A0A2H0V6C6"/>
<comment type="caution">
    <text evidence="3">The sequence shown here is derived from an EMBL/GenBank/DDBJ whole genome shotgun (WGS) entry which is preliminary data.</text>
</comment>
<dbReference type="InterPro" id="IPR011856">
    <property type="entry name" value="tRNA_endonuc-like_dom_sf"/>
</dbReference>
<dbReference type="NCBIfam" id="TIGR00252">
    <property type="entry name" value="YraN family protein"/>
    <property type="match status" value="1"/>
</dbReference>
<evidence type="ECO:0000313" key="3">
    <source>
        <dbReference type="EMBL" id="PIR94654.1"/>
    </source>
</evidence>
<organism evidence="3 4">
    <name type="scientific">Candidatus Falkowbacteria bacterium CG10_big_fil_rev_8_21_14_0_10_39_11</name>
    <dbReference type="NCBI Taxonomy" id="1974565"/>
    <lineage>
        <taxon>Bacteria</taxon>
        <taxon>Candidatus Falkowiibacteriota</taxon>
    </lineage>
</organism>
<evidence type="ECO:0000256" key="1">
    <source>
        <dbReference type="ARBA" id="ARBA00006738"/>
    </source>
</evidence>
<dbReference type="SUPFAM" id="SSF52980">
    <property type="entry name" value="Restriction endonuclease-like"/>
    <property type="match status" value="1"/>
</dbReference>
<dbReference type="PANTHER" id="PTHR34039:SF1">
    <property type="entry name" value="UPF0102 PROTEIN YRAN"/>
    <property type="match status" value="1"/>
</dbReference>
<name>A0A2H0V6C6_9BACT</name>
<dbReference type="NCBIfam" id="NF009150">
    <property type="entry name" value="PRK12497.1-3"/>
    <property type="match status" value="1"/>
</dbReference>
<sequence length="118" mass="13789">MSNIKKKIGNWGEENAARFLINRGYAIVQKNYHSRYGEIDIICTKDDELIFVEVKTRRQGGLGSGEESVDYKKRQKIRLTIEDYLQKHETKGFPQFDVIVIELNGVKQKINHYRSVEI</sequence>
<accession>A0A2H0V6C6</accession>
<dbReference type="PANTHER" id="PTHR34039">
    <property type="entry name" value="UPF0102 PROTEIN YRAN"/>
    <property type="match status" value="1"/>
</dbReference>
<protein>
    <recommendedName>
        <fullName evidence="2">UPF0102 protein COT97_00135</fullName>
    </recommendedName>
</protein>
<dbReference type="EMBL" id="PFAP01000001">
    <property type="protein sequence ID" value="PIR94654.1"/>
    <property type="molecule type" value="Genomic_DNA"/>
</dbReference>
<dbReference type="CDD" id="cd20736">
    <property type="entry name" value="PoNe_Nuclease"/>
    <property type="match status" value="1"/>
</dbReference>
<dbReference type="Gene3D" id="3.40.1350.10">
    <property type="match status" value="1"/>
</dbReference>
<dbReference type="InterPro" id="IPR003509">
    <property type="entry name" value="UPF0102_YraN-like"/>
</dbReference>
<comment type="similarity">
    <text evidence="1 2">Belongs to the UPF0102 family.</text>
</comment>
<evidence type="ECO:0000256" key="2">
    <source>
        <dbReference type="HAMAP-Rule" id="MF_00048"/>
    </source>
</evidence>
<dbReference type="GO" id="GO:0003676">
    <property type="term" value="F:nucleic acid binding"/>
    <property type="evidence" value="ECO:0007669"/>
    <property type="project" value="InterPro"/>
</dbReference>
<evidence type="ECO:0000313" key="4">
    <source>
        <dbReference type="Proteomes" id="UP000229901"/>
    </source>
</evidence>
<dbReference type="HAMAP" id="MF_00048">
    <property type="entry name" value="UPF0102"/>
    <property type="match status" value="1"/>
</dbReference>
<proteinExistence type="inferred from homology"/>
<reference evidence="4" key="1">
    <citation type="submission" date="2017-09" db="EMBL/GenBank/DDBJ databases">
        <title>Depth-based differentiation of microbial function through sediment-hosted aquifers and enrichment of novel symbionts in the deep terrestrial subsurface.</title>
        <authorList>
            <person name="Probst A.J."/>
            <person name="Ladd B."/>
            <person name="Jarett J.K."/>
            <person name="Geller-Mcgrath D.E."/>
            <person name="Sieber C.M.K."/>
            <person name="Emerson J.B."/>
            <person name="Anantharaman K."/>
            <person name="Thomas B.C."/>
            <person name="Malmstrom R."/>
            <person name="Stieglmeier M."/>
            <person name="Klingl A."/>
            <person name="Woyke T."/>
            <person name="Ryan C.M."/>
            <person name="Banfield J.F."/>
        </authorList>
    </citation>
    <scope>NUCLEOTIDE SEQUENCE [LARGE SCALE GENOMIC DNA]</scope>
</reference>
<gene>
    <name evidence="3" type="ORF">COT97_00135</name>
</gene>